<keyword evidence="4" id="KW-1185">Reference proteome</keyword>
<dbReference type="Proteomes" id="UP000266975">
    <property type="component" value="Unassembled WGS sequence"/>
</dbReference>
<keyword evidence="1" id="KW-1133">Transmembrane helix</keyword>
<dbReference type="PANTHER" id="PTHR21666">
    <property type="entry name" value="PEPTIDASE-RELATED"/>
    <property type="match status" value="1"/>
</dbReference>
<evidence type="ECO:0000313" key="3">
    <source>
        <dbReference type="EMBL" id="RNE48249.1"/>
    </source>
</evidence>
<organism evidence="3 4">
    <name type="scientific">Corynebacterium alimapuense</name>
    <dbReference type="NCBI Taxonomy" id="1576874"/>
    <lineage>
        <taxon>Bacteria</taxon>
        <taxon>Bacillati</taxon>
        <taxon>Actinomycetota</taxon>
        <taxon>Actinomycetes</taxon>
        <taxon>Mycobacteriales</taxon>
        <taxon>Corynebacteriaceae</taxon>
        <taxon>Corynebacterium</taxon>
    </lineage>
</organism>
<dbReference type="InterPro" id="IPR011055">
    <property type="entry name" value="Dup_hybrid_motif"/>
</dbReference>
<evidence type="ECO:0000256" key="1">
    <source>
        <dbReference type="SAM" id="Phobius"/>
    </source>
</evidence>
<dbReference type="EMBL" id="PTJO01000006">
    <property type="protein sequence ID" value="RNE48249.1"/>
    <property type="molecule type" value="Genomic_DNA"/>
</dbReference>
<dbReference type="GO" id="GO:0004222">
    <property type="term" value="F:metalloendopeptidase activity"/>
    <property type="evidence" value="ECO:0007669"/>
    <property type="project" value="TreeGrafter"/>
</dbReference>
<name>A0A3M8K5V4_9CORY</name>
<feature type="transmembrane region" description="Helical" evidence="1">
    <location>
        <begin position="38"/>
        <end position="56"/>
    </location>
</feature>
<dbReference type="SUPFAM" id="SSF51261">
    <property type="entry name" value="Duplicated hybrid motif"/>
    <property type="match status" value="1"/>
</dbReference>
<dbReference type="Pfam" id="PF01551">
    <property type="entry name" value="Peptidase_M23"/>
    <property type="match status" value="1"/>
</dbReference>
<comment type="caution">
    <text evidence="3">The sequence shown here is derived from an EMBL/GenBank/DDBJ whole genome shotgun (WGS) entry which is preliminary data.</text>
</comment>
<proteinExistence type="predicted"/>
<dbReference type="OrthoDB" id="9809488at2"/>
<reference evidence="3 4" key="1">
    <citation type="submission" date="2018-02" db="EMBL/GenBank/DDBJ databases">
        <title>Corynebacterium alimpuense sp. nov., a marine obligate actinomycete isolated from sediments of Valparaiso bay, Chile.</title>
        <authorList>
            <person name="Claverias F."/>
            <person name="Gonzales-Siles L."/>
            <person name="Salva-Serra F."/>
            <person name="Inganaes E."/>
            <person name="Molin K."/>
            <person name="Cumsille A."/>
            <person name="Undabarrena A."/>
            <person name="Couve E."/>
            <person name="Moore E.R.B."/>
            <person name="Gomila M."/>
            <person name="Camara B."/>
        </authorList>
    </citation>
    <scope>NUCLEOTIDE SEQUENCE [LARGE SCALE GENOMIC DNA]</scope>
    <source>
        <strain evidence="3 4">CCUG 69366</strain>
    </source>
</reference>
<dbReference type="AlphaFoldDB" id="A0A3M8K5V4"/>
<keyword evidence="1" id="KW-0472">Membrane</keyword>
<evidence type="ECO:0000259" key="2">
    <source>
        <dbReference type="Pfam" id="PF01551"/>
    </source>
</evidence>
<dbReference type="PANTHER" id="PTHR21666:SF270">
    <property type="entry name" value="MUREIN HYDROLASE ACTIVATOR ENVC"/>
    <property type="match status" value="1"/>
</dbReference>
<protein>
    <submittedName>
        <fullName evidence="3">Peptidase M23</fullName>
    </submittedName>
</protein>
<keyword evidence="1" id="KW-0812">Transmembrane</keyword>
<feature type="transmembrane region" description="Helical" evidence="1">
    <location>
        <begin position="12"/>
        <end position="32"/>
    </location>
</feature>
<dbReference type="RefSeq" id="WP_123048823.1">
    <property type="nucleotide sequence ID" value="NZ_PTJO01000006.1"/>
</dbReference>
<dbReference type="InterPro" id="IPR050570">
    <property type="entry name" value="Cell_wall_metabolism_enzyme"/>
</dbReference>
<evidence type="ECO:0000313" key="4">
    <source>
        <dbReference type="Proteomes" id="UP000266975"/>
    </source>
</evidence>
<feature type="domain" description="M23ase beta-sheet core" evidence="2">
    <location>
        <begin position="177"/>
        <end position="238"/>
    </location>
</feature>
<accession>A0A3M8K5V4</accession>
<dbReference type="Gene3D" id="2.70.70.10">
    <property type="entry name" value="Glucose Permease (Domain IIA)"/>
    <property type="match status" value="1"/>
</dbReference>
<sequence length="294" mass="32153">MRRAISRLRKFWLIVVVVVFSAMVAGRNGLQVPFLESIPPLGLSAALFLAGIFLLVTPKTARHEPYVMAAPVRGRWAALNSPGQKLPSHGTRFLGQYAAVDILRPTDETTPAKIRRAWRGSRPADYPSFGAQVYSMAPGVVKKTSAKATDHRARNTWQGLLYLMTLEAVIRSLTGDRMILGNHVIVAHDDGTAAVYAHLRKDSLTVASGQRVNTGQQLGEVGNTGNSSEPHLHVHLMDRVNPHAAAGLMMVWDNITRSEEIEPSLKELAQEPAKNALRSMPSNGEIFEAHHPGL</sequence>
<dbReference type="InterPro" id="IPR016047">
    <property type="entry name" value="M23ase_b-sheet_dom"/>
</dbReference>
<gene>
    <name evidence="3" type="ORF">C5L39_10365</name>
</gene>
<dbReference type="CDD" id="cd12797">
    <property type="entry name" value="M23_peptidase"/>
    <property type="match status" value="1"/>
</dbReference>